<accession>A0A7W6CCG0</accession>
<dbReference type="InterPro" id="IPR037066">
    <property type="entry name" value="Plug_dom_sf"/>
</dbReference>
<keyword evidence="15" id="KW-1185">Reference proteome</keyword>
<dbReference type="Pfam" id="PF07715">
    <property type="entry name" value="Plug"/>
    <property type="match status" value="1"/>
</dbReference>
<comment type="similarity">
    <text evidence="8 9">Belongs to the TonB-dependent receptor family.</text>
</comment>
<organism evidence="14 15">
    <name type="scientific">Novosphingobium sediminicola</name>
    <dbReference type="NCBI Taxonomy" id="563162"/>
    <lineage>
        <taxon>Bacteria</taxon>
        <taxon>Pseudomonadati</taxon>
        <taxon>Pseudomonadota</taxon>
        <taxon>Alphaproteobacteria</taxon>
        <taxon>Sphingomonadales</taxon>
        <taxon>Sphingomonadaceae</taxon>
        <taxon>Novosphingobium</taxon>
    </lineage>
</organism>
<dbReference type="Proteomes" id="UP000548867">
    <property type="component" value="Unassembled WGS sequence"/>
</dbReference>
<dbReference type="PROSITE" id="PS52016">
    <property type="entry name" value="TONB_DEPENDENT_REC_3"/>
    <property type="match status" value="1"/>
</dbReference>
<gene>
    <name evidence="14" type="ORF">GGR38_000930</name>
</gene>
<keyword evidence="3 8" id="KW-1134">Transmembrane beta strand</keyword>
<evidence type="ECO:0000256" key="2">
    <source>
        <dbReference type="ARBA" id="ARBA00022448"/>
    </source>
</evidence>
<evidence type="ECO:0000313" key="14">
    <source>
        <dbReference type="EMBL" id="MBB3954003.1"/>
    </source>
</evidence>
<feature type="domain" description="TonB-dependent receptor-like beta-barrel" evidence="12">
    <location>
        <begin position="287"/>
        <end position="696"/>
    </location>
</feature>
<evidence type="ECO:0000259" key="12">
    <source>
        <dbReference type="Pfam" id="PF00593"/>
    </source>
</evidence>
<dbReference type="Pfam" id="PF00593">
    <property type="entry name" value="TonB_dep_Rec_b-barrel"/>
    <property type="match status" value="1"/>
</dbReference>
<evidence type="ECO:0000256" key="7">
    <source>
        <dbReference type="ARBA" id="ARBA00023237"/>
    </source>
</evidence>
<dbReference type="RefSeq" id="WP_343058981.1">
    <property type="nucleotide sequence ID" value="NZ_JACIDX010000003.1"/>
</dbReference>
<dbReference type="AlphaFoldDB" id="A0A7W6CCG0"/>
<feature type="signal peptide" evidence="11">
    <location>
        <begin position="1"/>
        <end position="24"/>
    </location>
</feature>
<dbReference type="Gene3D" id="2.170.130.10">
    <property type="entry name" value="TonB-dependent receptor, plug domain"/>
    <property type="match status" value="1"/>
</dbReference>
<keyword evidence="14" id="KW-0675">Receptor</keyword>
<feature type="chain" id="PRO_5030651393" evidence="11">
    <location>
        <begin position="25"/>
        <end position="778"/>
    </location>
</feature>
<protein>
    <submittedName>
        <fullName evidence="14">Iron complex outermembrane receptor protein</fullName>
    </submittedName>
</protein>
<evidence type="ECO:0000256" key="10">
    <source>
        <dbReference type="SAM" id="MobiDB-lite"/>
    </source>
</evidence>
<evidence type="ECO:0000256" key="8">
    <source>
        <dbReference type="PROSITE-ProRule" id="PRU01360"/>
    </source>
</evidence>
<feature type="region of interest" description="Disordered" evidence="10">
    <location>
        <begin position="707"/>
        <end position="730"/>
    </location>
</feature>
<reference evidence="14 15" key="1">
    <citation type="submission" date="2020-08" db="EMBL/GenBank/DDBJ databases">
        <title>Genomic Encyclopedia of Type Strains, Phase IV (KMG-IV): sequencing the most valuable type-strain genomes for metagenomic binning, comparative biology and taxonomic classification.</title>
        <authorList>
            <person name="Goeker M."/>
        </authorList>
    </citation>
    <scope>NUCLEOTIDE SEQUENCE [LARGE SCALE GENOMIC DNA]</scope>
    <source>
        <strain evidence="14 15">DSM 27057</strain>
    </source>
</reference>
<dbReference type="SUPFAM" id="SSF56935">
    <property type="entry name" value="Porins"/>
    <property type="match status" value="1"/>
</dbReference>
<keyword evidence="7 8" id="KW-0998">Cell outer membrane</keyword>
<comment type="subcellular location">
    <subcellularLocation>
        <location evidence="1 8">Cell outer membrane</location>
        <topology evidence="1 8">Multi-pass membrane protein</topology>
    </subcellularLocation>
</comment>
<dbReference type="Gene3D" id="2.40.170.20">
    <property type="entry name" value="TonB-dependent receptor, beta-barrel domain"/>
    <property type="match status" value="1"/>
</dbReference>
<keyword evidence="5 9" id="KW-0798">TonB box</keyword>
<sequence>MRNISWLSGLLAGASLALPLAAHAEEAADAPEGAPIIVTGTRSAPRRTVADSPVPIDVIGPQELKATGRTGLKEILGNLIPSLTMPALGGGGTSASVRPISIRGLSGDYLLVLVNGKRRHTTSLINNLSRVSGGSTPVDIDLISTAGVGRIEVLRDGAAAQYGSDAISGVINIILDSSKQGGEFTQTAGQLYEKGGALLQQTLSWGAGLGDGGFVHLSAEGKYHDAAKSSALPVPSIYPLVNGAPDAREASANHLIAGGYGRSNRDKIINTSLNAELPLGRVTAYTFSTLSYRDIKDARGSLYPAATGYGGQTNTLGLSSLPQIYPSGFQAYRRIWEWDYQATLGVKGELAGWAADLSTSYGTDNVRLGAENTLNPSLGPSSKTSFFMGRQKQTLWVSNLDLSRDFAVGLAAPLSVAVGVEQRWERFQNQAGEPDSYRDGGYIIPADSTPFGTLYGGRSPSPGLVSFSGTSPADARSISRGNVAAYVDLSTNVVKAWYVGVAGRFEHYTDSAGDTVSGKFSTRYEILPGLALRGGVNSGFRAPSLAQTAFSTTQITSTVSGGQVLTTTSKFLPVDSAAAIALGATPLKPEKSLNFTAGLTFERGGARLTVDAYQIDVDNRIVKTEFLGTAANGGSAIKAILVANGITGVDSAQFFTNAIDTRTRGVDVVGEYNWRTAAIGNFRLSAAYSYNETQIRRIAGQSRRAVGPVGHAVRASGPARSAGRHPAQQSGADRRLEFLAASYAAASDALWSIYRKQQCRLGRPHFRRQGHHRSGGLL</sequence>
<evidence type="ECO:0000256" key="3">
    <source>
        <dbReference type="ARBA" id="ARBA00022452"/>
    </source>
</evidence>
<keyword evidence="2 8" id="KW-0813">Transport</keyword>
<evidence type="ECO:0000256" key="5">
    <source>
        <dbReference type="ARBA" id="ARBA00023077"/>
    </source>
</evidence>
<dbReference type="InterPro" id="IPR012910">
    <property type="entry name" value="Plug_dom"/>
</dbReference>
<name>A0A7W6CCG0_9SPHN</name>
<evidence type="ECO:0000313" key="15">
    <source>
        <dbReference type="Proteomes" id="UP000548867"/>
    </source>
</evidence>
<dbReference type="PANTHER" id="PTHR47234">
    <property type="match status" value="1"/>
</dbReference>
<comment type="caution">
    <text evidence="14">The sequence shown here is derived from an EMBL/GenBank/DDBJ whole genome shotgun (WGS) entry which is preliminary data.</text>
</comment>
<evidence type="ECO:0000256" key="11">
    <source>
        <dbReference type="SAM" id="SignalP"/>
    </source>
</evidence>
<dbReference type="PANTHER" id="PTHR47234:SF3">
    <property type="entry name" value="SECRETIN_TONB SHORT N-TERMINAL DOMAIN-CONTAINING PROTEIN"/>
    <property type="match status" value="1"/>
</dbReference>
<dbReference type="InterPro" id="IPR039426">
    <property type="entry name" value="TonB-dep_rcpt-like"/>
</dbReference>
<keyword evidence="11" id="KW-0732">Signal</keyword>
<evidence type="ECO:0000256" key="4">
    <source>
        <dbReference type="ARBA" id="ARBA00022692"/>
    </source>
</evidence>
<feature type="domain" description="TonB-dependent receptor plug" evidence="13">
    <location>
        <begin position="49"/>
        <end position="170"/>
    </location>
</feature>
<proteinExistence type="inferred from homology"/>
<dbReference type="EMBL" id="JACIDX010000003">
    <property type="protein sequence ID" value="MBB3954003.1"/>
    <property type="molecule type" value="Genomic_DNA"/>
</dbReference>
<evidence type="ECO:0000259" key="13">
    <source>
        <dbReference type="Pfam" id="PF07715"/>
    </source>
</evidence>
<dbReference type="GO" id="GO:0009279">
    <property type="term" value="C:cell outer membrane"/>
    <property type="evidence" value="ECO:0007669"/>
    <property type="project" value="UniProtKB-SubCell"/>
</dbReference>
<evidence type="ECO:0000256" key="9">
    <source>
        <dbReference type="RuleBase" id="RU003357"/>
    </source>
</evidence>
<evidence type="ECO:0000256" key="1">
    <source>
        <dbReference type="ARBA" id="ARBA00004571"/>
    </source>
</evidence>
<keyword evidence="6 8" id="KW-0472">Membrane</keyword>
<dbReference type="InterPro" id="IPR000531">
    <property type="entry name" value="Beta-barrel_TonB"/>
</dbReference>
<dbReference type="InterPro" id="IPR036942">
    <property type="entry name" value="Beta-barrel_TonB_sf"/>
</dbReference>
<keyword evidence="4 8" id="KW-0812">Transmembrane</keyword>
<evidence type="ECO:0000256" key="6">
    <source>
        <dbReference type="ARBA" id="ARBA00023136"/>
    </source>
</evidence>